<feature type="region of interest" description="Disordered" evidence="1">
    <location>
        <begin position="1"/>
        <end position="62"/>
    </location>
</feature>
<evidence type="ECO:0000313" key="3">
    <source>
        <dbReference type="Proteomes" id="UP001153269"/>
    </source>
</evidence>
<evidence type="ECO:0000256" key="1">
    <source>
        <dbReference type="SAM" id="MobiDB-lite"/>
    </source>
</evidence>
<gene>
    <name evidence="2" type="ORF">PLEPLA_LOCUS20931</name>
</gene>
<evidence type="ECO:0000313" key="2">
    <source>
        <dbReference type="EMBL" id="CAB1432844.1"/>
    </source>
</evidence>
<comment type="caution">
    <text evidence="2">The sequence shown here is derived from an EMBL/GenBank/DDBJ whole genome shotgun (WGS) entry which is preliminary data.</text>
</comment>
<dbReference type="EMBL" id="CADEAL010001482">
    <property type="protein sequence ID" value="CAB1432844.1"/>
    <property type="molecule type" value="Genomic_DNA"/>
</dbReference>
<dbReference type="AlphaFoldDB" id="A0A9N7YQE9"/>
<organism evidence="2 3">
    <name type="scientific">Pleuronectes platessa</name>
    <name type="common">European plaice</name>
    <dbReference type="NCBI Taxonomy" id="8262"/>
    <lineage>
        <taxon>Eukaryota</taxon>
        <taxon>Metazoa</taxon>
        <taxon>Chordata</taxon>
        <taxon>Craniata</taxon>
        <taxon>Vertebrata</taxon>
        <taxon>Euteleostomi</taxon>
        <taxon>Actinopterygii</taxon>
        <taxon>Neopterygii</taxon>
        <taxon>Teleostei</taxon>
        <taxon>Neoteleostei</taxon>
        <taxon>Acanthomorphata</taxon>
        <taxon>Carangaria</taxon>
        <taxon>Pleuronectiformes</taxon>
        <taxon>Pleuronectoidei</taxon>
        <taxon>Pleuronectidae</taxon>
        <taxon>Pleuronectes</taxon>
    </lineage>
</organism>
<accession>A0A9N7YQE9</accession>
<dbReference type="Proteomes" id="UP001153269">
    <property type="component" value="Unassembled WGS sequence"/>
</dbReference>
<reference evidence="2" key="1">
    <citation type="submission" date="2020-03" db="EMBL/GenBank/DDBJ databases">
        <authorList>
            <person name="Weist P."/>
        </authorList>
    </citation>
    <scope>NUCLEOTIDE SEQUENCE</scope>
</reference>
<name>A0A9N7YQE9_PLEPL</name>
<protein>
    <submittedName>
        <fullName evidence="2">Uncharacterized protein</fullName>
    </submittedName>
</protein>
<proteinExistence type="predicted"/>
<keyword evidence="3" id="KW-1185">Reference proteome</keyword>
<sequence length="98" mass="10426">MTRPVEIENLPEEKGAGASPAVQPWQINRLAKRPTRCPPDGGVLEHRAGNKTRGSGHAGPSWRVTVPICGARAITASPGLCARRRTSAAARTDAKHLK</sequence>